<dbReference type="EMBL" id="CP001826">
    <property type="protein sequence ID" value="ACZ42886.1"/>
    <property type="molecule type" value="Genomic_DNA"/>
</dbReference>
<dbReference type="AlphaFoldDB" id="D1CGL5"/>
<dbReference type="KEGG" id="ttr:Tter_1981"/>
<dbReference type="eggNOG" id="COG5588">
    <property type="taxonomic scope" value="Bacteria"/>
</dbReference>
<dbReference type="Pfam" id="PF07040">
    <property type="entry name" value="DUF1326"/>
    <property type="match status" value="1"/>
</dbReference>
<dbReference type="HOGENOM" id="CLU_092801_1_0_0"/>
<organism evidence="1 2">
    <name type="scientific">Thermobaculum terrenum (strain ATCC BAA-798 / CCMEE 7001 / YNP1)</name>
    <dbReference type="NCBI Taxonomy" id="525904"/>
    <lineage>
        <taxon>Bacteria</taxon>
        <taxon>Bacillati</taxon>
        <taxon>Chloroflexota</taxon>
        <taxon>Chloroflexia</taxon>
        <taxon>Candidatus Thermobaculales</taxon>
        <taxon>Candidatus Thermobaculaceae</taxon>
        <taxon>Thermobaculum</taxon>
    </lineage>
</organism>
<protein>
    <recommendedName>
        <fullName evidence="3">DUF1326 domain-containing protein</fullName>
    </recommendedName>
</protein>
<dbReference type="STRING" id="525904.Tter_1981"/>
<proteinExistence type="predicted"/>
<keyword evidence="2" id="KW-1185">Reference proteome</keyword>
<dbReference type="InterPro" id="IPR009758">
    <property type="entry name" value="DUF1326"/>
</dbReference>
<reference evidence="2" key="1">
    <citation type="journal article" date="2010" name="Stand. Genomic Sci.">
        <title>Complete genome sequence of 'Thermobaculum terrenum' type strain (YNP1).</title>
        <authorList>
            <person name="Kiss H."/>
            <person name="Cleland D."/>
            <person name="Lapidus A."/>
            <person name="Lucas S."/>
            <person name="Glavina Del Rio T."/>
            <person name="Nolan M."/>
            <person name="Tice H."/>
            <person name="Han C."/>
            <person name="Goodwin L."/>
            <person name="Pitluck S."/>
            <person name="Liolios K."/>
            <person name="Ivanova N."/>
            <person name="Mavromatis K."/>
            <person name="Ovchinnikova G."/>
            <person name="Pati A."/>
            <person name="Chen A."/>
            <person name="Palaniappan K."/>
            <person name="Land M."/>
            <person name="Hauser L."/>
            <person name="Chang Y."/>
            <person name="Jeffries C."/>
            <person name="Lu M."/>
            <person name="Brettin T."/>
            <person name="Detter J."/>
            <person name="Goker M."/>
            <person name="Tindall B."/>
            <person name="Beck B."/>
            <person name="McDermott T."/>
            <person name="Woyke T."/>
            <person name="Bristow J."/>
            <person name="Eisen J."/>
            <person name="Markowitz V."/>
            <person name="Hugenholtz P."/>
            <person name="Kyrpides N."/>
            <person name="Klenk H."/>
            <person name="Cheng J."/>
        </authorList>
    </citation>
    <scope>NUCLEOTIDE SEQUENCE [LARGE SCALE GENOMIC DNA]</scope>
    <source>
        <strain evidence="2">ATCC BAA-798 / YNP1</strain>
    </source>
</reference>
<sequence length="197" mass="20858">MAWHISGTYYAPCSCKVGCPCTLGEPDGDQGWCSGAILLDIQSGEVDGTDVSGSRALFLADWPRGFISGNGTARIYFDSSISAEKRSALEPMLMGKMGGVLEVLASLVPNMLAPKDAPIQIQTIDGKTQATVGDVGMVVVEPLVGPNGEPTVLQNGAFAFRGHITLGRGTGTYFHDPEMRAWTSAGHGEMEEFDWSA</sequence>
<accession>D1CGL5</accession>
<evidence type="ECO:0000313" key="2">
    <source>
        <dbReference type="Proteomes" id="UP000000323"/>
    </source>
</evidence>
<gene>
    <name evidence="1" type="ordered locus">Tter_1981</name>
</gene>
<dbReference type="Proteomes" id="UP000000323">
    <property type="component" value="Chromosome 2"/>
</dbReference>
<name>D1CGL5_THET1</name>
<evidence type="ECO:0008006" key="3">
    <source>
        <dbReference type="Google" id="ProtNLM"/>
    </source>
</evidence>
<dbReference type="OrthoDB" id="9802256at2"/>
<evidence type="ECO:0000313" key="1">
    <source>
        <dbReference type="EMBL" id="ACZ42886.1"/>
    </source>
</evidence>